<dbReference type="Pfam" id="PF24051">
    <property type="entry name" value="DUF7355"/>
    <property type="match status" value="1"/>
</dbReference>
<evidence type="ECO:0000259" key="1">
    <source>
        <dbReference type="Pfam" id="PF24051"/>
    </source>
</evidence>
<sequence>MITFETLYGAKSLVEKQNKFAFNIDETASVDKAYIVAINRTTRERFYSGHVNLNQALEFINSFMDEDKSSQFPRYTEVLELVVKQVISNHLYENINEPGTQAQIHGEVAGVLNILLKDTNFKLDVTYSSFKVDFDLELDLSEKLFVRYSFYWG</sequence>
<dbReference type="InterPro" id="IPR055779">
    <property type="entry name" value="DUF7355"/>
</dbReference>
<evidence type="ECO:0000313" key="3">
    <source>
        <dbReference type="Proteomes" id="UP000250157"/>
    </source>
</evidence>
<evidence type="ECO:0000313" key="2">
    <source>
        <dbReference type="EMBL" id="BBC78284.1"/>
    </source>
</evidence>
<proteinExistence type="predicted"/>
<name>A0A2Z5ZCT3_9CAUD</name>
<dbReference type="Proteomes" id="UP000250157">
    <property type="component" value="Segment"/>
</dbReference>
<dbReference type="EMBL" id="LC371242">
    <property type="protein sequence ID" value="BBC78284.1"/>
    <property type="molecule type" value="Genomic_DNA"/>
</dbReference>
<organism evidence="2 3">
    <name type="scientific">Escherichia phage EcS1</name>
    <dbReference type="NCBI Taxonomy" id="2083276"/>
    <lineage>
        <taxon>Viruses</taxon>
        <taxon>Duplodnaviria</taxon>
        <taxon>Heunggongvirae</taxon>
        <taxon>Uroviricota</taxon>
        <taxon>Caudoviricetes</taxon>
        <taxon>Pantevenvirales</taxon>
        <taxon>Straboviridae</taxon>
        <taxon>Tevenvirinae</taxon>
        <taxon>Kagamiyamavirus</taxon>
        <taxon>Kagamiyamavirus ecs1</taxon>
    </lineage>
</organism>
<dbReference type="RefSeq" id="YP_010090931.1">
    <property type="nucleotide sequence ID" value="NC_055721.1"/>
</dbReference>
<dbReference type="GeneID" id="65108423"/>
<keyword evidence="3" id="KW-1185">Reference proteome</keyword>
<feature type="domain" description="DUF7355" evidence="1">
    <location>
        <begin position="71"/>
        <end position="152"/>
    </location>
</feature>
<protein>
    <recommendedName>
        <fullName evidence="1">DUF7355 domain-containing protein</fullName>
    </recommendedName>
</protein>
<reference evidence="2 3" key="1">
    <citation type="submission" date="2018-02" db="EMBL/GenBank/DDBJ databases">
        <title>Full genome sequencing of a novel polyvalent bacteriophage as one of T4-Family member.</title>
        <authorList>
            <person name="Kawasaki T."/>
            <person name="Saad A.M."/>
            <person name="Yamada T."/>
        </authorList>
    </citation>
    <scope>NUCLEOTIDE SEQUENCE [LARGE SCALE GENOMIC DNA]</scope>
    <source>
        <strain evidence="2 3">EcS1</strain>
    </source>
</reference>
<dbReference type="KEGG" id="vg:65108423"/>
<accession>A0A2Z5ZCT3</accession>